<organism evidence="1 2">
    <name type="scientific">Brachionus plicatilis</name>
    <name type="common">Marine rotifer</name>
    <name type="synonym">Brachionus muelleri</name>
    <dbReference type="NCBI Taxonomy" id="10195"/>
    <lineage>
        <taxon>Eukaryota</taxon>
        <taxon>Metazoa</taxon>
        <taxon>Spiralia</taxon>
        <taxon>Gnathifera</taxon>
        <taxon>Rotifera</taxon>
        <taxon>Eurotatoria</taxon>
        <taxon>Monogononta</taxon>
        <taxon>Pseudotrocha</taxon>
        <taxon>Ploima</taxon>
        <taxon>Brachionidae</taxon>
        <taxon>Brachionus</taxon>
    </lineage>
</organism>
<name>A0A3M7T630_BRAPC</name>
<keyword evidence="2" id="KW-1185">Reference proteome</keyword>
<accession>A0A3M7T630</accession>
<comment type="caution">
    <text evidence="1">The sequence shown here is derived from an EMBL/GenBank/DDBJ whole genome shotgun (WGS) entry which is preliminary data.</text>
</comment>
<reference evidence="1 2" key="1">
    <citation type="journal article" date="2018" name="Sci. Rep.">
        <title>Genomic signatures of local adaptation to the degree of environmental predictability in rotifers.</title>
        <authorList>
            <person name="Franch-Gras L."/>
            <person name="Hahn C."/>
            <person name="Garcia-Roger E.M."/>
            <person name="Carmona M.J."/>
            <person name="Serra M."/>
            <person name="Gomez A."/>
        </authorList>
    </citation>
    <scope>NUCLEOTIDE SEQUENCE [LARGE SCALE GENOMIC DNA]</scope>
    <source>
        <strain evidence="1">HYR1</strain>
    </source>
</reference>
<dbReference type="AlphaFoldDB" id="A0A3M7T630"/>
<protein>
    <submittedName>
        <fullName evidence="1">Uncharacterized protein</fullName>
    </submittedName>
</protein>
<evidence type="ECO:0000313" key="1">
    <source>
        <dbReference type="EMBL" id="RNA43482.1"/>
    </source>
</evidence>
<sequence>MKIEASKRGQKFFFCSVCKYASKRASKKSQIFLFNLHLRRFKENFSGSSLHSIDHMRIKLKKLAILSVIYWSSKFGPSQIRICSKHKCVCVCVRWDIISFVVRFSRSIVELDDDDD</sequence>
<dbReference type="EMBL" id="REGN01000221">
    <property type="protein sequence ID" value="RNA43482.1"/>
    <property type="molecule type" value="Genomic_DNA"/>
</dbReference>
<proteinExistence type="predicted"/>
<evidence type="ECO:0000313" key="2">
    <source>
        <dbReference type="Proteomes" id="UP000276133"/>
    </source>
</evidence>
<gene>
    <name evidence="1" type="ORF">BpHYR1_047400</name>
</gene>
<dbReference type="Proteomes" id="UP000276133">
    <property type="component" value="Unassembled WGS sequence"/>
</dbReference>